<keyword evidence="1" id="KW-0732">Signal</keyword>
<evidence type="ECO:0000256" key="1">
    <source>
        <dbReference type="SAM" id="SignalP"/>
    </source>
</evidence>
<dbReference type="EMBL" id="CP000251">
    <property type="protein sequence ID" value="ABC81341.1"/>
    <property type="molecule type" value="Genomic_DNA"/>
</dbReference>
<proteinExistence type="predicted"/>
<name>Q2II60_ANADE</name>
<dbReference type="HOGENOM" id="CLU_124283_0_0_7"/>
<organism evidence="2 3">
    <name type="scientific">Anaeromyxobacter dehalogenans (strain 2CP-C)</name>
    <dbReference type="NCBI Taxonomy" id="290397"/>
    <lineage>
        <taxon>Bacteria</taxon>
        <taxon>Pseudomonadati</taxon>
        <taxon>Myxococcota</taxon>
        <taxon>Myxococcia</taxon>
        <taxon>Myxococcales</taxon>
        <taxon>Cystobacterineae</taxon>
        <taxon>Anaeromyxobacteraceae</taxon>
        <taxon>Anaeromyxobacter</taxon>
    </lineage>
</organism>
<evidence type="ECO:0008006" key="4">
    <source>
        <dbReference type="Google" id="ProtNLM"/>
    </source>
</evidence>
<gene>
    <name evidence="2" type="ordered locus">Adeh_1568</name>
</gene>
<dbReference type="eggNOG" id="COG4659">
    <property type="taxonomic scope" value="Bacteria"/>
</dbReference>
<evidence type="ECO:0000313" key="3">
    <source>
        <dbReference type="Proteomes" id="UP000001935"/>
    </source>
</evidence>
<dbReference type="Proteomes" id="UP000001935">
    <property type="component" value="Chromosome"/>
</dbReference>
<dbReference type="OrthoDB" id="5402013at2"/>
<reference evidence="2 3" key="1">
    <citation type="submission" date="2006-01" db="EMBL/GenBank/DDBJ databases">
        <title>Complete sequence of Anaeromyxobacter dehalogenans 2CP-C.</title>
        <authorList>
            <consortium name="US DOE Joint Genome Institute"/>
            <person name="Copeland A."/>
            <person name="Lucas S."/>
            <person name="Lapidus A."/>
            <person name="Barry K."/>
            <person name="Detter J.C."/>
            <person name="Glavina T."/>
            <person name="Hammon N."/>
            <person name="Israni S."/>
            <person name="Pitluck S."/>
            <person name="Brettin T."/>
            <person name="Bruce D."/>
            <person name="Han C."/>
            <person name="Tapia R."/>
            <person name="Gilna P."/>
            <person name="Kiss H."/>
            <person name="Schmutz J."/>
            <person name="Larimer F."/>
            <person name="Land M."/>
            <person name="Kyrpides N."/>
            <person name="Anderson I."/>
            <person name="Sanford R.A."/>
            <person name="Ritalahti K.M."/>
            <person name="Thomas H.S."/>
            <person name="Kirby J.R."/>
            <person name="Zhulin I.B."/>
            <person name="Loeffler F.E."/>
            <person name="Richardson P."/>
        </authorList>
    </citation>
    <scope>NUCLEOTIDE SEQUENCE [LARGE SCALE GENOMIC DNA]</scope>
    <source>
        <strain evidence="2 3">2CP-C</strain>
    </source>
</reference>
<dbReference type="AlphaFoldDB" id="Q2II60"/>
<sequence length="184" mass="19941">MARALLMGLATAAALAAGGAAAGEAGPAPAKDEAVVRSAFPGTERVEVRDVLLTDPMVERIERLARARVKERLVTFYTARRGGQVLGYAVIHSHVVRTKRETLLLAFEPDGRIRKVTVLAFLEPQEYRPPERWLRQLEGKGPADRLAVGDDLAPITGATLSARGIAEESRWLLQALRETAGARP</sequence>
<evidence type="ECO:0000313" key="2">
    <source>
        <dbReference type="EMBL" id="ABC81341.1"/>
    </source>
</evidence>
<dbReference type="RefSeq" id="WP_011420624.1">
    <property type="nucleotide sequence ID" value="NC_007760.1"/>
</dbReference>
<accession>Q2II60</accession>
<feature type="chain" id="PRO_5004210186" description="FMN-binding protein" evidence="1">
    <location>
        <begin position="17"/>
        <end position="184"/>
    </location>
</feature>
<dbReference type="KEGG" id="ade:Adeh_1568"/>
<feature type="signal peptide" evidence="1">
    <location>
        <begin position="1"/>
        <end position="16"/>
    </location>
</feature>
<protein>
    <recommendedName>
        <fullName evidence="4">FMN-binding protein</fullName>
    </recommendedName>
</protein>
<dbReference type="STRING" id="290397.Adeh_1568"/>